<dbReference type="EMBL" id="JAGSND010000004">
    <property type="protein sequence ID" value="MBR0597879.1"/>
    <property type="molecule type" value="Genomic_DNA"/>
</dbReference>
<accession>A0A8J8B151</accession>
<dbReference type="Proteomes" id="UP000675664">
    <property type="component" value="Unassembled WGS sequence"/>
</dbReference>
<sequence>MSEKELEKNDNCCGDGKKIDDYLGCTICEPAKEVEDIEAPAEANYEVDSPPEPKAEPDDRYEGML</sequence>
<name>A0A8J8B151_9FIRM</name>
<gene>
    <name evidence="2" type="ORF">KCX82_08345</name>
</gene>
<feature type="region of interest" description="Disordered" evidence="1">
    <location>
        <begin position="36"/>
        <end position="65"/>
    </location>
</feature>
<dbReference type="AlphaFoldDB" id="A0A8J8B151"/>
<reference evidence="2" key="2">
    <citation type="submission" date="2021-04" db="EMBL/GenBank/DDBJ databases">
        <authorList>
            <person name="Liu J."/>
        </authorList>
    </citation>
    <scope>NUCLEOTIDE SEQUENCE</scope>
    <source>
        <strain evidence="2">BAD-6</strain>
    </source>
</reference>
<keyword evidence="3" id="KW-1185">Reference proteome</keyword>
<organism evidence="2 3">
    <name type="scientific">Sinanaerobacter chloroacetimidivorans</name>
    <dbReference type="NCBI Taxonomy" id="2818044"/>
    <lineage>
        <taxon>Bacteria</taxon>
        <taxon>Bacillati</taxon>
        <taxon>Bacillota</taxon>
        <taxon>Clostridia</taxon>
        <taxon>Peptostreptococcales</taxon>
        <taxon>Anaerovoracaceae</taxon>
        <taxon>Sinanaerobacter</taxon>
    </lineage>
</organism>
<evidence type="ECO:0000313" key="2">
    <source>
        <dbReference type="EMBL" id="MBR0597879.1"/>
    </source>
</evidence>
<comment type="caution">
    <text evidence="2">The sequence shown here is derived from an EMBL/GenBank/DDBJ whole genome shotgun (WGS) entry which is preliminary data.</text>
</comment>
<reference evidence="2" key="1">
    <citation type="submission" date="2021-04" db="EMBL/GenBank/DDBJ databases">
        <title>Sinoanaerobacter chloroacetimidivorans sp. nov., an obligate anaerobic bacterium isolated from anaerobic sludge.</title>
        <authorList>
            <person name="Bao Y."/>
        </authorList>
    </citation>
    <scope>NUCLEOTIDE SEQUENCE</scope>
    <source>
        <strain evidence="2">BAD-6</strain>
    </source>
</reference>
<dbReference type="RefSeq" id="WP_227018005.1">
    <property type="nucleotide sequence ID" value="NZ_JAGSND010000004.1"/>
</dbReference>
<feature type="compositionally biased region" description="Basic and acidic residues" evidence="1">
    <location>
        <begin position="51"/>
        <end position="65"/>
    </location>
</feature>
<proteinExistence type="predicted"/>
<protein>
    <submittedName>
        <fullName evidence="2">Uncharacterized protein</fullName>
    </submittedName>
</protein>
<evidence type="ECO:0000313" key="3">
    <source>
        <dbReference type="Proteomes" id="UP000675664"/>
    </source>
</evidence>
<evidence type="ECO:0000256" key="1">
    <source>
        <dbReference type="SAM" id="MobiDB-lite"/>
    </source>
</evidence>